<dbReference type="GO" id="GO:0003676">
    <property type="term" value="F:nucleic acid binding"/>
    <property type="evidence" value="ECO:0007669"/>
    <property type="project" value="InterPro"/>
</dbReference>
<dbReference type="EMBL" id="JAMSHJ010000003">
    <property type="protein sequence ID" value="KAI5428678.1"/>
    <property type="molecule type" value="Genomic_DNA"/>
</dbReference>
<evidence type="ECO:0000313" key="3">
    <source>
        <dbReference type="Proteomes" id="UP001058974"/>
    </source>
</evidence>
<dbReference type="AlphaFoldDB" id="A0A9D5B049"/>
<dbReference type="SUPFAM" id="SSF54928">
    <property type="entry name" value="RNA-binding domain, RBD"/>
    <property type="match status" value="1"/>
</dbReference>
<dbReference type="Gramene" id="Psat03G0361300-T1">
    <property type="protein sequence ID" value="KAI5428678.1"/>
    <property type="gene ID" value="KIW84_033613"/>
</dbReference>
<dbReference type="Proteomes" id="UP001058974">
    <property type="component" value="Chromosome 3"/>
</dbReference>
<comment type="caution">
    <text evidence="2">The sequence shown here is derived from an EMBL/GenBank/DDBJ whole genome shotgun (WGS) entry which is preliminary data.</text>
</comment>
<keyword evidence="3" id="KW-1185">Reference proteome</keyword>
<evidence type="ECO:0000256" key="1">
    <source>
        <dbReference type="SAM" id="MobiDB-lite"/>
    </source>
</evidence>
<organism evidence="2 3">
    <name type="scientific">Pisum sativum</name>
    <name type="common">Garden pea</name>
    <name type="synonym">Lathyrus oleraceus</name>
    <dbReference type="NCBI Taxonomy" id="3888"/>
    <lineage>
        <taxon>Eukaryota</taxon>
        <taxon>Viridiplantae</taxon>
        <taxon>Streptophyta</taxon>
        <taxon>Embryophyta</taxon>
        <taxon>Tracheophyta</taxon>
        <taxon>Spermatophyta</taxon>
        <taxon>Magnoliopsida</taxon>
        <taxon>eudicotyledons</taxon>
        <taxon>Gunneridae</taxon>
        <taxon>Pentapetalae</taxon>
        <taxon>rosids</taxon>
        <taxon>fabids</taxon>
        <taxon>Fabales</taxon>
        <taxon>Fabaceae</taxon>
        <taxon>Papilionoideae</taxon>
        <taxon>50 kb inversion clade</taxon>
        <taxon>NPAAA clade</taxon>
        <taxon>Hologalegina</taxon>
        <taxon>IRL clade</taxon>
        <taxon>Fabeae</taxon>
        <taxon>Lathyrus</taxon>
    </lineage>
</organism>
<sequence length="206" mass="22829">MTVSRSSSGSIVVGDLITSLVVSLGLEHELHPYSAFLGYFALDIAACRSQYIVRAKRPGRYTLMIAHRDNKDEGVNQLLPEDGAYIDMELIRDDPPPDDPPPPSNHSPHIPVSPTHTTHFSADHFAGTSFGHQSREEYHYVGILTSLDGVLCSCVSVTMHMWNVTNNLGICSEKFFQEYREVVDVHPASDEDGRFKGFGHVEFAIA</sequence>
<feature type="region of interest" description="Disordered" evidence="1">
    <location>
        <begin position="89"/>
        <end position="113"/>
    </location>
</feature>
<evidence type="ECO:0000313" key="2">
    <source>
        <dbReference type="EMBL" id="KAI5428678.1"/>
    </source>
</evidence>
<proteinExistence type="predicted"/>
<accession>A0A9D5B049</accession>
<name>A0A9D5B049_PEA</name>
<protein>
    <submittedName>
        <fullName evidence="2">Uncharacterized protein</fullName>
    </submittedName>
</protein>
<reference evidence="2 3" key="1">
    <citation type="journal article" date="2022" name="Nat. Genet.">
        <title>Improved pea reference genome and pan-genome highlight genomic features and evolutionary characteristics.</title>
        <authorList>
            <person name="Yang T."/>
            <person name="Liu R."/>
            <person name="Luo Y."/>
            <person name="Hu S."/>
            <person name="Wang D."/>
            <person name="Wang C."/>
            <person name="Pandey M.K."/>
            <person name="Ge S."/>
            <person name="Xu Q."/>
            <person name="Li N."/>
            <person name="Li G."/>
            <person name="Huang Y."/>
            <person name="Saxena R.K."/>
            <person name="Ji Y."/>
            <person name="Li M."/>
            <person name="Yan X."/>
            <person name="He Y."/>
            <person name="Liu Y."/>
            <person name="Wang X."/>
            <person name="Xiang C."/>
            <person name="Varshney R.K."/>
            <person name="Ding H."/>
            <person name="Gao S."/>
            <person name="Zong X."/>
        </authorList>
    </citation>
    <scope>NUCLEOTIDE SEQUENCE [LARGE SCALE GENOMIC DNA]</scope>
    <source>
        <strain evidence="2 3">cv. Zhongwan 6</strain>
    </source>
</reference>
<gene>
    <name evidence="2" type="ORF">KIW84_033613</name>
</gene>
<dbReference type="InterPro" id="IPR035979">
    <property type="entry name" value="RBD_domain_sf"/>
</dbReference>